<feature type="region of interest" description="Disordered" evidence="1">
    <location>
        <begin position="138"/>
        <end position="241"/>
    </location>
</feature>
<gene>
    <name evidence="3" type="ORF">E8P82_03755</name>
</gene>
<evidence type="ECO:0000256" key="2">
    <source>
        <dbReference type="SAM" id="Phobius"/>
    </source>
</evidence>
<organism evidence="3 4">
    <name type="scientific">Arthrobacter echini</name>
    <dbReference type="NCBI Taxonomy" id="1529066"/>
    <lineage>
        <taxon>Bacteria</taxon>
        <taxon>Bacillati</taxon>
        <taxon>Actinomycetota</taxon>
        <taxon>Actinomycetes</taxon>
        <taxon>Micrococcales</taxon>
        <taxon>Micrococcaceae</taxon>
        <taxon>Arthrobacter</taxon>
    </lineage>
</organism>
<keyword evidence="2" id="KW-1133">Transmembrane helix</keyword>
<evidence type="ECO:0000313" key="3">
    <source>
        <dbReference type="EMBL" id="THJ67949.1"/>
    </source>
</evidence>
<keyword evidence="2" id="KW-0472">Membrane</keyword>
<dbReference type="RefSeq" id="WP_136453146.1">
    <property type="nucleotide sequence ID" value="NZ_SSWH01000002.1"/>
</dbReference>
<feature type="compositionally biased region" description="Low complexity" evidence="1">
    <location>
        <begin position="216"/>
        <end position="228"/>
    </location>
</feature>
<comment type="caution">
    <text evidence="3">The sequence shown here is derived from an EMBL/GenBank/DDBJ whole genome shotgun (WGS) entry which is preliminary data.</text>
</comment>
<proteinExistence type="predicted"/>
<dbReference type="OrthoDB" id="3298267at2"/>
<feature type="transmembrane region" description="Helical" evidence="2">
    <location>
        <begin position="28"/>
        <end position="48"/>
    </location>
</feature>
<evidence type="ECO:0000313" key="4">
    <source>
        <dbReference type="Proteomes" id="UP000305233"/>
    </source>
</evidence>
<feature type="compositionally biased region" description="Low complexity" evidence="1">
    <location>
        <begin position="86"/>
        <end position="99"/>
    </location>
</feature>
<dbReference type="Proteomes" id="UP000305233">
    <property type="component" value="Unassembled WGS sequence"/>
</dbReference>
<protein>
    <submittedName>
        <fullName evidence="3">Uncharacterized protein</fullName>
    </submittedName>
</protein>
<evidence type="ECO:0000256" key="1">
    <source>
        <dbReference type="SAM" id="MobiDB-lite"/>
    </source>
</evidence>
<sequence length="241" mass="24694">MKVSWTQAIGSALGAVSSALLLSTLGVAGTLIGAALGSLVITIGGALYSRSLQMTRDRVLRTAERARSSRGGPSGGPDDLSRETDAPASPAAAEDAPTAMPREQGIRTLPWKRILGAGTAIFVVAMTLILAFELTTGRPVSSYTGGSTTESGTSIPGFDGLTGPGTGEQEESPQDPQDVTPLDPQQEGSLRDDTDEGSVTPGVPGPQQDEAPQDPGPQDDAPQQEAPGEVPPAPQQQDDPE</sequence>
<dbReference type="EMBL" id="SSWH01000002">
    <property type="protein sequence ID" value="THJ67949.1"/>
    <property type="molecule type" value="Genomic_DNA"/>
</dbReference>
<keyword evidence="2" id="KW-0812">Transmembrane</keyword>
<name>A0A4V3Z640_9MICC</name>
<feature type="region of interest" description="Disordered" evidence="1">
    <location>
        <begin position="60"/>
        <end position="104"/>
    </location>
</feature>
<feature type="transmembrane region" description="Helical" evidence="2">
    <location>
        <begin position="114"/>
        <end position="132"/>
    </location>
</feature>
<dbReference type="AlphaFoldDB" id="A0A4V3Z640"/>
<keyword evidence="4" id="KW-1185">Reference proteome</keyword>
<feature type="compositionally biased region" description="Low complexity" evidence="1">
    <location>
        <begin position="141"/>
        <end position="154"/>
    </location>
</feature>
<reference evidence="3 4" key="1">
    <citation type="submission" date="2019-04" db="EMBL/GenBank/DDBJ databases">
        <authorList>
            <person name="Liu Q."/>
            <person name="Xin Y.-H."/>
        </authorList>
    </citation>
    <scope>NUCLEOTIDE SEQUENCE [LARGE SCALE GENOMIC DNA]</scope>
    <source>
        <strain evidence="3 4">AM23</strain>
    </source>
</reference>
<accession>A0A4V3Z640</accession>